<dbReference type="PROSITE" id="PS00478">
    <property type="entry name" value="LIM_DOMAIN_1"/>
    <property type="match status" value="1"/>
</dbReference>
<dbReference type="CDD" id="cd09391">
    <property type="entry name" value="LIM1_Lrg1p_like"/>
    <property type="match status" value="1"/>
</dbReference>
<name>A0A0C3S3C8_PHLG1</name>
<keyword evidence="5" id="KW-0539">Nucleus</keyword>
<evidence type="ECO:0000313" key="10">
    <source>
        <dbReference type="EMBL" id="KIP10026.1"/>
    </source>
</evidence>
<dbReference type="Pfam" id="PF00412">
    <property type="entry name" value="LIM"/>
    <property type="match status" value="2"/>
</dbReference>
<keyword evidence="2 6" id="KW-0479">Metal-binding</keyword>
<feature type="compositionally biased region" description="Basic residues" evidence="7">
    <location>
        <begin position="78"/>
        <end position="87"/>
    </location>
</feature>
<dbReference type="GO" id="GO:0030695">
    <property type="term" value="F:GTPase regulator activity"/>
    <property type="evidence" value="ECO:0007669"/>
    <property type="project" value="UniProtKB-ARBA"/>
</dbReference>
<dbReference type="Gene3D" id="1.10.555.10">
    <property type="entry name" value="Rho GTPase activation protein"/>
    <property type="match status" value="1"/>
</dbReference>
<evidence type="ECO:0000259" key="8">
    <source>
        <dbReference type="PROSITE" id="PS50023"/>
    </source>
</evidence>
<keyword evidence="11" id="KW-1185">Reference proteome</keyword>
<feature type="domain" description="LIM zinc-binding" evidence="8">
    <location>
        <begin position="185"/>
        <end position="247"/>
    </location>
</feature>
<feature type="compositionally biased region" description="Polar residues" evidence="7">
    <location>
        <begin position="1297"/>
        <end position="1312"/>
    </location>
</feature>
<evidence type="ECO:0000313" key="11">
    <source>
        <dbReference type="Proteomes" id="UP000053257"/>
    </source>
</evidence>
<feature type="region of interest" description="Disordered" evidence="7">
    <location>
        <begin position="1"/>
        <end position="184"/>
    </location>
</feature>
<dbReference type="InterPro" id="IPR001781">
    <property type="entry name" value="Znf_LIM"/>
</dbReference>
<dbReference type="GO" id="GO:0046872">
    <property type="term" value="F:metal ion binding"/>
    <property type="evidence" value="ECO:0007669"/>
    <property type="project" value="UniProtKB-KW"/>
</dbReference>
<feature type="compositionally biased region" description="Basic and acidic residues" evidence="7">
    <location>
        <begin position="374"/>
        <end position="383"/>
    </location>
</feature>
<feature type="compositionally biased region" description="Polar residues" evidence="7">
    <location>
        <begin position="95"/>
        <end position="139"/>
    </location>
</feature>
<evidence type="ECO:0000256" key="7">
    <source>
        <dbReference type="SAM" id="MobiDB-lite"/>
    </source>
</evidence>
<feature type="compositionally biased region" description="Low complexity" evidence="7">
    <location>
        <begin position="167"/>
        <end position="184"/>
    </location>
</feature>
<comment type="subcellular location">
    <subcellularLocation>
        <location evidence="1">Nucleus</location>
    </subcellularLocation>
</comment>
<feature type="compositionally biased region" description="Polar residues" evidence="7">
    <location>
        <begin position="35"/>
        <end position="54"/>
    </location>
</feature>
<dbReference type="FunFam" id="2.10.110.10:FF:000058">
    <property type="entry name" value="Rho GTPase activator Lrg11"/>
    <property type="match status" value="1"/>
</dbReference>
<evidence type="ECO:0000256" key="5">
    <source>
        <dbReference type="ARBA" id="ARBA00023242"/>
    </source>
</evidence>
<evidence type="ECO:0000256" key="6">
    <source>
        <dbReference type="PROSITE-ProRule" id="PRU00125"/>
    </source>
</evidence>
<protein>
    <recommendedName>
        <fullName evidence="12">RhoGAP-domain-containing protein</fullName>
    </recommendedName>
</protein>
<dbReference type="Pfam" id="PF00620">
    <property type="entry name" value="RhoGAP"/>
    <property type="match status" value="1"/>
</dbReference>
<gene>
    <name evidence="10" type="ORF">PHLGIDRAFT_85740</name>
</gene>
<dbReference type="Gene3D" id="2.10.110.10">
    <property type="entry name" value="Cysteine Rich Protein"/>
    <property type="match status" value="4"/>
</dbReference>
<dbReference type="CDD" id="cd09392">
    <property type="entry name" value="LIM2_Lrg1p_like"/>
    <property type="match status" value="1"/>
</dbReference>
<dbReference type="PANTHER" id="PTHR24215">
    <property type="entry name" value="RHO-GTPASE-ACTIVATING PROTEIN LRG1"/>
    <property type="match status" value="1"/>
</dbReference>
<dbReference type="GO" id="GO:0030036">
    <property type="term" value="P:actin cytoskeleton organization"/>
    <property type="evidence" value="ECO:0007669"/>
    <property type="project" value="TreeGrafter"/>
</dbReference>
<feature type="compositionally biased region" description="Low complexity" evidence="7">
    <location>
        <begin position="1366"/>
        <end position="1376"/>
    </location>
</feature>
<dbReference type="EMBL" id="KN840459">
    <property type="protein sequence ID" value="KIP10026.1"/>
    <property type="molecule type" value="Genomic_DNA"/>
</dbReference>
<keyword evidence="3" id="KW-0677">Repeat</keyword>
<feature type="compositionally biased region" description="Polar residues" evidence="7">
    <location>
        <begin position="149"/>
        <end position="160"/>
    </location>
</feature>
<keyword evidence="4 6" id="KW-0862">Zinc</keyword>
<dbReference type="PROSITE" id="PS50238">
    <property type="entry name" value="RHOGAP"/>
    <property type="match status" value="1"/>
</dbReference>
<dbReference type="PROSITE" id="PS50023">
    <property type="entry name" value="LIM_DOMAIN_2"/>
    <property type="match status" value="2"/>
</dbReference>
<feature type="domain" description="Rho-GAP" evidence="9">
    <location>
        <begin position="990"/>
        <end position="1192"/>
    </location>
</feature>
<feature type="region of interest" description="Disordered" evidence="7">
    <location>
        <begin position="657"/>
        <end position="692"/>
    </location>
</feature>
<feature type="compositionally biased region" description="Polar residues" evidence="7">
    <location>
        <begin position="1"/>
        <end position="14"/>
    </location>
</feature>
<feature type="region of interest" description="Disordered" evidence="7">
    <location>
        <begin position="357"/>
        <end position="383"/>
    </location>
</feature>
<dbReference type="SUPFAM" id="SSF48350">
    <property type="entry name" value="GTPase activation domain, GAP"/>
    <property type="match status" value="1"/>
</dbReference>
<feature type="domain" description="LIM zinc-binding" evidence="8">
    <location>
        <begin position="248"/>
        <end position="308"/>
    </location>
</feature>
<feature type="compositionally biased region" description="Low complexity" evidence="7">
    <location>
        <begin position="832"/>
        <end position="844"/>
    </location>
</feature>
<evidence type="ECO:0000256" key="2">
    <source>
        <dbReference type="ARBA" id="ARBA00022723"/>
    </source>
</evidence>
<dbReference type="OrthoDB" id="20689at2759"/>
<dbReference type="Proteomes" id="UP000053257">
    <property type="component" value="Unassembled WGS sequence"/>
</dbReference>
<dbReference type="InterPro" id="IPR008936">
    <property type="entry name" value="Rho_GTPase_activation_prot"/>
</dbReference>
<feature type="compositionally biased region" description="Basic and acidic residues" evidence="7">
    <location>
        <begin position="658"/>
        <end position="686"/>
    </location>
</feature>
<evidence type="ECO:0000259" key="9">
    <source>
        <dbReference type="PROSITE" id="PS50238"/>
    </source>
</evidence>
<dbReference type="InterPro" id="IPR000198">
    <property type="entry name" value="RhoGAP_dom"/>
</dbReference>
<feature type="compositionally biased region" description="Polar residues" evidence="7">
    <location>
        <begin position="1242"/>
        <end position="1256"/>
    </location>
</feature>
<evidence type="ECO:0000256" key="1">
    <source>
        <dbReference type="ARBA" id="ARBA00004123"/>
    </source>
</evidence>
<accession>A0A0C3S3C8</accession>
<evidence type="ECO:0000256" key="3">
    <source>
        <dbReference type="ARBA" id="ARBA00022737"/>
    </source>
</evidence>
<dbReference type="GO" id="GO:0005737">
    <property type="term" value="C:cytoplasm"/>
    <property type="evidence" value="ECO:0007669"/>
    <property type="project" value="TreeGrafter"/>
</dbReference>
<dbReference type="GO" id="GO:0007165">
    <property type="term" value="P:signal transduction"/>
    <property type="evidence" value="ECO:0007669"/>
    <property type="project" value="InterPro"/>
</dbReference>
<evidence type="ECO:0000256" key="4">
    <source>
        <dbReference type="ARBA" id="ARBA00022833"/>
    </source>
</evidence>
<feature type="region of interest" description="Disordered" evidence="7">
    <location>
        <begin position="1235"/>
        <end position="1397"/>
    </location>
</feature>
<feature type="region of interest" description="Disordered" evidence="7">
    <location>
        <begin position="829"/>
        <end position="850"/>
    </location>
</feature>
<organism evidence="10 11">
    <name type="scientific">Phlebiopsis gigantea (strain 11061_1 CR5-6)</name>
    <name type="common">White-rot fungus</name>
    <name type="synonym">Peniophora gigantea</name>
    <dbReference type="NCBI Taxonomy" id="745531"/>
    <lineage>
        <taxon>Eukaryota</taxon>
        <taxon>Fungi</taxon>
        <taxon>Dikarya</taxon>
        <taxon>Basidiomycota</taxon>
        <taxon>Agaricomycotina</taxon>
        <taxon>Agaricomycetes</taxon>
        <taxon>Polyporales</taxon>
        <taxon>Phanerochaetaceae</taxon>
        <taxon>Phlebiopsis</taxon>
    </lineage>
</organism>
<dbReference type="HOGENOM" id="CLU_001321_2_1_1"/>
<dbReference type="SMART" id="SM00324">
    <property type="entry name" value="RhoGAP"/>
    <property type="match status" value="1"/>
</dbReference>
<evidence type="ECO:0008006" key="12">
    <source>
        <dbReference type="Google" id="ProtNLM"/>
    </source>
</evidence>
<keyword evidence="6" id="KW-0440">LIM domain</keyword>
<dbReference type="PANTHER" id="PTHR24215:SF10">
    <property type="entry name" value="RHO-GTPASE-ACTIVATING PROTEIN LRG1"/>
    <property type="match status" value="1"/>
</dbReference>
<dbReference type="GO" id="GO:0005634">
    <property type="term" value="C:nucleus"/>
    <property type="evidence" value="ECO:0007669"/>
    <property type="project" value="UniProtKB-SubCell"/>
</dbReference>
<dbReference type="SMART" id="SM00132">
    <property type="entry name" value="LIM"/>
    <property type="match status" value="3"/>
</dbReference>
<reference evidence="10 11" key="1">
    <citation type="journal article" date="2014" name="PLoS Genet.">
        <title>Analysis of the Phlebiopsis gigantea genome, transcriptome and secretome provides insight into its pioneer colonization strategies of wood.</title>
        <authorList>
            <person name="Hori C."/>
            <person name="Ishida T."/>
            <person name="Igarashi K."/>
            <person name="Samejima M."/>
            <person name="Suzuki H."/>
            <person name="Master E."/>
            <person name="Ferreira P."/>
            <person name="Ruiz-Duenas F.J."/>
            <person name="Held B."/>
            <person name="Canessa P."/>
            <person name="Larrondo L.F."/>
            <person name="Schmoll M."/>
            <person name="Druzhinina I.S."/>
            <person name="Kubicek C.P."/>
            <person name="Gaskell J.A."/>
            <person name="Kersten P."/>
            <person name="St John F."/>
            <person name="Glasner J."/>
            <person name="Sabat G."/>
            <person name="Splinter BonDurant S."/>
            <person name="Syed K."/>
            <person name="Yadav J."/>
            <person name="Mgbeahuruike A.C."/>
            <person name="Kovalchuk A."/>
            <person name="Asiegbu F.O."/>
            <person name="Lackner G."/>
            <person name="Hoffmeister D."/>
            <person name="Rencoret J."/>
            <person name="Gutierrez A."/>
            <person name="Sun H."/>
            <person name="Lindquist E."/>
            <person name="Barry K."/>
            <person name="Riley R."/>
            <person name="Grigoriev I.V."/>
            <person name="Henrissat B."/>
            <person name="Kues U."/>
            <person name="Berka R.M."/>
            <person name="Martinez A.T."/>
            <person name="Covert S.F."/>
            <person name="Blanchette R.A."/>
            <person name="Cullen D."/>
        </authorList>
    </citation>
    <scope>NUCLEOTIDE SEQUENCE [LARGE SCALE GENOMIC DNA]</scope>
    <source>
        <strain evidence="10 11">11061_1 CR5-6</strain>
    </source>
</reference>
<dbReference type="STRING" id="745531.A0A0C3S3C8"/>
<proteinExistence type="predicted"/>
<sequence>MTDPTDQGRQQKYSVGSPPGQSALAYMSEDHDGYPQTSSLPQNGPMSAPPSNGNHIPERPNFPTRASTVSSPHDLDHKKPKQTGPHHARSEDLNHTNPSNSTDTYASERSFSKQGFLTASRPSTPAGSNNHLQPSSSEYSDAYKRRSPSVASIGSAQSGSSEHDGDAATAATSTTHTSSTNITSSSCTACGKAMAGAFVRALGAVYHLNCFKCMDCGAVVASKFFPIDGPDGKQHPLCERDYFRRLNLICAKCGQALRGSYITACNKKFHVDHFTCSVCTTLFGPQDSYYEHEGDVYCHFHYSTRFATKCAGCNSAILKQFVEINRNMRDECWHPECYMINKFWNVKVNVRRPNSLLPSTESVNAPPPEQPWVEEEKKETPNSLKDKQIRMEQQVYRIWTVLSAFEESSAACISDMLRQVSNGQYLEAIRMAEKFILHVEVLFATIDDLEYQFSRLNLKGMSHVREARMLCRKTVDLFTLLSHTQEPGARRMGMTQELLALVTGLAHYLKILIRIALTGALKLEREQDVREALGSFLDKLHMLAIQGGNPSAKRMMKRANGEVLSQGDHGNTGTQGVTYGFKSLAPENAGESPFSATPRDFSLAKVNVVHPPSDLCVKCNMTVEEDCVRLDTYQRWHSHCLQCATCGKAAAVLVPKESTSKPLEDGARLDDREREKERADGGKDTPKLSSARRPPANVRLFVFDPESVRDTQQFGPVPTVTFCVDHAHNGCKSGFQPVSRLEQYAFLLNVALRRLYVLLKKRGVVPATPTSPRELGKDPYGDDINRLKSFPLDRKLSATARVPKRSTIVESPTGKVAHHADMLQPRGSDIAQQSQPTPYPTTQQRPAINASNLDVIRPSFGRNNTEVMIVDESAPTSPAGGVDEPKLPGVEEGITLADIPQLVEAAQAREQHRSLPRQSSIPFIAELNPVELAIVKHSAVLALQRSPLRDQFDLDEILELVEMKKSSFWNKLFKQGAEKKNPKKKGVFGVPLELLVEREGSDSLHGASRAPLRVPSFVDDVVSAMRQMDMSVEGIFRKNGNIRRLKELTDAIDRDPSSVDLSQDNPVQLAALLKKFLRELPDPLLTFKLHKLFIVSQSLPNEADRKRLLHMISLILPKYHRDTMEVLFVFLKWVASFAHLDEETGSKMDLQNLATVICPSILYSRGRDGVRDESFGAIRVVTALLENQDEHFCVPEEFLHILHDQDYFQSSMDLPSKEFLKKCDMYHKVKMSGRTPGMISPVSGSTPFNFGNGNSQRSDDPRAMPPRAESRSLQSQMQFERPPMGTPSPSEYPPRSGLQSRQQSPPTLQHSPYSYPPAGGPQASLSQGAAAIQAPSPRPAPASYQPDANGEWVAPQMPGSRPPSRPSSSYVPSRSSGEGNHPFTSNSHAAQPVRQRI</sequence>
<dbReference type="SUPFAM" id="SSF57716">
    <property type="entry name" value="Glucocorticoid receptor-like (DNA-binding domain)"/>
    <property type="match status" value="2"/>
</dbReference>